<evidence type="ECO:0000259" key="11">
    <source>
        <dbReference type="Pfam" id="PF01299"/>
    </source>
</evidence>
<dbReference type="InterPro" id="IPR048528">
    <property type="entry name" value="Lamp2-like_luminal"/>
</dbReference>
<comment type="subcellular location">
    <subcellularLocation>
        <location evidence="1">Endosome membrane</location>
        <topology evidence="1">Single-pass type I membrane protein</topology>
    </subcellularLocation>
    <subcellularLocation>
        <location evidence="8">Lysosome membrane</location>
        <topology evidence="8">Single-pass type I membrane protein</topology>
    </subcellularLocation>
</comment>
<evidence type="ECO:0000313" key="12">
    <source>
        <dbReference type="EMBL" id="CAJ0965315.1"/>
    </source>
</evidence>
<dbReference type="Proteomes" id="UP001176940">
    <property type="component" value="Unassembled WGS sequence"/>
</dbReference>
<keyword evidence="3" id="KW-0732">Signal</keyword>
<evidence type="ECO:0000256" key="3">
    <source>
        <dbReference type="ARBA" id="ARBA00022729"/>
    </source>
</evidence>
<comment type="caution">
    <text evidence="8">Lacks conserved residue(s) required for the propagation of feature annotation.</text>
</comment>
<dbReference type="Pfam" id="PF01299">
    <property type="entry name" value="Lamp2-like_luminal"/>
    <property type="match status" value="1"/>
</dbReference>
<evidence type="ECO:0000256" key="4">
    <source>
        <dbReference type="ARBA" id="ARBA00022753"/>
    </source>
</evidence>
<evidence type="ECO:0000256" key="1">
    <source>
        <dbReference type="ARBA" id="ARBA00004530"/>
    </source>
</evidence>
<accession>A0ABN9MIF6</accession>
<proteinExistence type="inferred from homology"/>
<evidence type="ECO:0000256" key="8">
    <source>
        <dbReference type="PROSITE-ProRule" id="PRU00740"/>
    </source>
</evidence>
<feature type="domain" description="Lysosome-associated membrane glycoprotein 2-like luminal" evidence="11">
    <location>
        <begin position="106"/>
        <end position="239"/>
    </location>
</feature>
<sequence>MPPTTAHTNHTTMPPTTAHTNHTTMPHTTTHTNYTSTPHPTGHTNHTSTPHPTGHTNHTSTPHPTGHTNHTSTPHPTGHTNHTSTPHPTAHTNQTSLPVTTMPPSTEYVVNGTTGVCLRMTASFKISYNDTKTSEIVNLPEPDTEPSGNCSADKAWLTLTFPQGQVTITFSQDTKDNNFFLNEVNITLKSLEPEKFGNSSLKAMVTPLRRFFSCEKVNIEVTPNVSFSVMNVKAQAFKLDGGNYGREMKCSDGSKNMTVPIVVGIVLVVLILIVVIAYIVAPIALGTDPHETRKYYGECSRRQLKSVGMRDRGHCILTDNTNGHRGV</sequence>
<evidence type="ECO:0000256" key="9">
    <source>
        <dbReference type="SAM" id="MobiDB-lite"/>
    </source>
</evidence>
<gene>
    <name evidence="12" type="ORF">RIMI_LOCUS20146336</name>
</gene>
<dbReference type="InterPro" id="IPR002000">
    <property type="entry name" value="Lysosome-assoc_membr_glycop"/>
</dbReference>
<feature type="compositionally biased region" description="Low complexity" evidence="9">
    <location>
        <begin position="1"/>
        <end position="41"/>
    </location>
</feature>
<keyword evidence="5 10" id="KW-1133">Transmembrane helix</keyword>
<keyword evidence="13" id="KW-1185">Reference proteome</keyword>
<evidence type="ECO:0000256" key="6">
    <source>
        <dbReference type="ARBA" id="ARBA00023136"/>
    </source>
</evidence>
<reference evidence="12" key="1">
    <citation type="submission" date="2023-07" db="EMBL/GenBank/DDBJ databases">
        <authorList>
            <person name="Stuckert A."/>
        </authorList>
    </citation>
    <scope>NUCLEOTIDE SEQUENCE</scope>
</reference>
<dbReference type="PANTHER" id="PTHR11506:SF2">
    <property type="entry name" value="MACROSIALIN"/>
    <property type="match status" value="1"/>
</dbReference>
<evidence type="ECO:0000256" key="10">
    <source>
        <dbReference type="SAM" id="Phobius"/>
    </source>
</evidence>
<dbReference type="PROSITE" id="PS51407">
    <property type="entry name" value="LAMP_3"/>
    <property type="match status" value="1"/>
</dbReference>
<feature type="region of interest" description="Disordered" evidence="9">
    <location>
        <begin position="1"/>
        <end position="103"/>
    </location>
</feature>
<dbReference type="PRINTS" id="PR00336">
    <property type="entry name" value="LYSASSOCTDMP"/>
</dbReference>
<feature type="transmembrane region" description="Helical" evidence="10">
    <location>
        <begin position="259"/>
        <end position="285"/>
    </location>
</feature>
<keyword evidence="4" id="KW-0967">Endosome</keyword>
<keyword evidence="2 8" id="KW-0812">Transmembrane</keyword>
<feature type="compositionally biased region" description="Polar residues" evidence="9">
    <location>
        <begin position="42"/>
        <end position="103"/>
    </location>
</feature>
<dbReference type="Gene3D" id="2.40.160.110">
    <property type="match status" value="1"/>
</dbReference>
<comment type="caution">
    <text evidence="12">The sequence shown here is derived from an EMBL/GenBank/DDBJ whole genome shotgun (WGS) entry which is preliminary data.</text>
</comment>
<keyword evidence="6 8" id="KW-0472">Membrane</keyword>
<name>A0ABN9MIF6_9NEOB</name>
<evidence type="ECO:0000256" key="2">
    <source>
        <dbReference type="ARBA" id="ARBA00022692"/>
    </source>
</evidence>
<keyword evidence="8" id="KW-0458">Lysosome</keyword>
<organism evidence="12 13">
    <name type="scientific">Ranitomeya imitator</name>
    <name type="common">mimic poison frog</name>
    <dbReference type="NCBI Taxonomy" id="111125"/>
    <lineage>
        <taxon>Eukaryota</taxon>
        <taxon>Metazoa</taxon>
        <taxon>Chordata</taxon>
        <taxon>Craniata</taxon>
        <taxon>Vertebrata</taxon>
        <taxon>Euteleostomi</taxon>
        <taxon>Amphibia</taxon>
        <taxon>Batrachia</taxon>
        <taxon>Anura</taxon>
        <taxon>Neobatrachia</taxon>
        <taxon>Hyloidea</taxon>
        <taxon>Dendrobatidae</taxon>
        <taxon>Dendrobatinae</taxon>
        <taxon>Ranitomeya</taxon>
    </lineage>
</organism>
<keyword evidence="7" id="KW-0325">Glycoprotein</keyword>
<evidence type="ECO:0000313" key="13">
    <source>
        <dbReference type="Proteomes" id="UP001176940"/>
    </source>
</evidence>
<evidence type="ECO:0000256" key="7">
    <source>
        <dbReference type="ARBA" id="ARBA00023180"/>
    </source>
</evidence>
<dbReference type="EMBL" id="CAUEEQ010066430">
    <property type="protein sequence ID" value="CAJ0965315.1"/>
    <property type="molecule type" value="Genomic_DNA"/>
</dbReference>
<evidence type="ECO:0000256" key="5">
    <source>
        <dbReference type="ARBA" id="ARBA00022989"/>
    </source>
</evidence>
<protein>
    <recommendedName>
        <fullName evidence="11">Lysosome-associated membrane glycoprotein 2-like luminal domain-containing protein</fullName>
    </recommendedName>
</protein>
<dbReference type="PANTHER" id="PTHR11506">
    <property type="entry name" value="LYSOSOME-ASSOCIATED MEMBRANE GLYCOPROTEIN"/>
    <property type="match status" value="1"/>
</dbReference>
<comment type="similarity">
    <text evidence="8">Belongs to the LAMP family.</text>
</comment>